<evidence type="ECO:0000256" key="1">
    <source>
        <dbReference type="SAM" id="MobiDB-lite"/>
    </source>
</evidence>
<comment type="caution">
    <text evidence="2">The sequence shown here is derived from an EMBL/GenBank/DDBJ whole genome shotgun (WGS) entry which is preliminary data.</text>
</comment>
<keyword evidence="3" id="KW-1185">Reference proteome</keyword>
<evidence type="ECO:0000313" key="2">
    <source>
        <dbReference type="EMBL" id="CAK0893831.1"/>
    </source>
</evidence>
<proteinExistence type="predicted"/>
<reference evidence="2" key="1">
    <citation type="submission" date="2023-10" db="EMBL/GenBank/DDBJ databases">
        <authorList>
            <person name="Chen Y."/>
            <person name="Shah S."/>
            <person name="Dougan E. K."/>
            <person name="Thang M."/>
            <person name="Chan C."/>
        </authorList>
    </citation>
    <scope>NUCLEOTIDE SEQUENCE [LARGE SCALE GENOMIC DNA]</scope>
</reference>
<dbReference type="EMBL" id="CAUYUJ010019815">
    <property type="protein sequence ID" value="CAK0893831.1"/>
    <property type="molecule type" value="Genomic_DNA"/>
</dbReference>
<sequence>MSAAWERFHHFRNFEGASGMAIGLEPVEGKAPSGWIARQKKLLGIGGKAKSSSSSSSSSTSSGKKRKKKEKKRLKKEKKQLKKQEKKAKKDGPPACMPLRPAAAAGSAARPHTSWLRRGARRGSQWRRSSCLCLRAASLCCRLAEGSGTRPAVVSQGAGCSLLPAQGFS</sequence>
<accession>A0ABN9X754</accession>
<evidence type="ECO:0000313" key="3">
    <source>
        <dbReference type="Proteomes" id="UP001189429"/>
    </source>
</evidence>
<protein>
    <submittedName>
        <fullName evidence="2">Uncharacterized protein</fullName>
    </submittedName>
</protein>
<feature type="compositionally biased region" description="Low complexity" evidence="1">
    <location>
        <begin position="48"/>
        <end position="62"/>
    </location>
</feature>
<feature type="compositionally biased region" description="Basic residues" evidence="1">
    <location>
        <begin position="63"/>
        <end position="89"/>
    </location>
</feature>
<dbReference type="Proteomes" id="UP001189429">
    <property type="component" value="Unassembled WGS sequence"/>
</dbReference>
<name>A0ABN9X754_9DINO</name>
<gene>
    <name evidence="2" type="ORF">PCOR1329_LOCUS73065</name>
</gene>
<organism evidence="2 3">
    <name type="scientific">Prorocentrum cordatum</name>
    <dbReference type="NCBI Taxonomy" id="2364126"/>
    <lineage>
        <taxon>Eukaryota</taxon>
        <taxon>Sar</taxon>
        <taxon>Alveolata</taxon>
        <taxon>Dinophyceae</taxon>
        <taxon>Prorocentrales</taxon>
        <taxon>Prorocentraceae</taxon>
        <taxon>Prorocentrum</taxon>
    </lineage>
</organism>
<feature type="region of interest" description="Disordered" evidence="1">
    <location>
        <begin position="45"/>
        <end position="121"/>
    </location>
</feature>